<dbReference type="InterPro" id="IPR001343">
    <property type="entry name" value="Hemolysn_Ca-bd"/>
</dbReference>
<protein>
    <submittedName>
        <fullName evidence="4">Hemolysin type calcium-binding protein</fullName>
    </submittedName>
</protein>
<dbReference type="EMBL" id="CP046904">
    <property type="protein sequence ID" value="QGZ41907.1"/>
    <property type="molecule type" value="Genomic_DNA"/>
</dbReference>
<dbReference type="Proteomes" id="UP000315112">
    <property type="component" value="Unassembled WGS sequence"/>
</dbReference>
<dbReference type="InterPro" id="IPR011049">
    <property type="entry name" value="Serralysin-like_metalloprot_C"/>
</dbReference>
<dbReference type="GO" id="GO:0005576">
    <property type="term" value="C:extracellular region"/>
    <property type="evidence" value="ECO:0007669"/>
    <property type="project" value="UniProtKB-SubCell"/>
</dbReference>
<evidence type="ECO:0000313" key="5">
    <source>
        <dbReference type="Proteomes" id="UP000315112"/>
    </source>
</evidence>
<dbReference type="AlphaFoldDB" id="A0A562PJ09"/>
<dbReference type="InterPro" id="IPR018511">
    <property type="entry name" value="Hemolysin-typ_Ca-bd_CS"/>
</dbReference>
<name>A0A562PJ09_9BURK</name>
<dbReference type="PRINTS" id="PR00313">
    <property type="entry name" value="CABNDNGRPT"/>
</dbReference>
<sequence>MTLKLNATVVFGSWFDDVEDGSDGADLFVGGFGNLADEGNDLMAGGAGNDTMRGSDGADTLDGGAGSDRADYREAASGVVVDLGAGSAQDGTADDTLVSIEQAWGSAYADSLTGSAGADTLSGGADADTLDGAGGFDIAWYGDATAGVTVNLGTGSASGGAGADVLRSIEGVTGGAFADALTGDAGANLLDGGAGNDTLCGGLGDDTLVGGIGDDTALFGGTLADYRITALADGRLAVTDLRADRANTGTDTLVGIRHLAFTDQVLHLPSADRLVATAAPAHAVTALLDGSYVIAYGGTDAGGDGGVFLHRYSADGTAADGAGAVNTATAGQQDGAAVAALYDGGWVVAWHTAAAGGAIALQRFAADGSASGAELLVDGAAGGTAPAVTATIDGGFVVAWQDGGQDGGQDVHAQRFDAGGIAQGTVVVNTAPAGAQAAPVLAEQDNGCMAAWHWADGSGEGVAVRQFTWDGTAAGDDVRLQTAGVVTDVAIATLYAGGGAAAAGTVVTWIQDDGNPATADDAVMAQRFDASGAAAGSPVTVANALFQHEAAVTGLRDGGFIVVWDSVAADGTTAIMGRYYMGVGFPTGQVWQVNQGAIAGQLAALSVTEGEDGRVIVGWTDGAAQTWQQGIGYDGRVEFASAPAATASLVQAAVQAMALPADDGQQQVVELTGVPHPGTHGGMFYDIALM</sequence>
<accession>A0A562PJ09</accession>
<dbReference type="Pfam" id="PF00353">
    <property type="entry name" value="HemolysinCabind"/>
    <property type="match status" value="3"/>
</dbReference>
<comment type="subcellular location">
    <subcellularLocation>
        <location evidence="1">Secreted</location>
    </subcellularLocation>
</comment>
<evidence type="ECO:0000256" key="1">
    <source>
        <dbReference type="ARBA" id="ARBA00004613"/>
    </source>
</evidence>
<dbReference type="PANTHER" id="PTHR38340">
    <property type="entry name" value="S-LAYER PROTEIN"/>
    <property type="match status" value="1"/>
</dbReference>
<dbReference type="PROSITE" id="PS00330">
    <property type="entry name" value="HEMOLYSIN_CALCIUM"/>
    <property type="match status" value="1"/>
</dbReference>
<keyword evidence="2" id="KW-0964">Secreted</keyword>
<dbReference type="PANTHER" id="PTHR38340:SF1">
    <property type="entry name" value="S-LAYER PROTEIN"/>
    <property type="match status" value="1"/>
</dbReference>
<dbReference type="EMBL" id="VLKW01000009">
    <property type="protein sequence ID" value="TWI44313.1"/>
    <property type="molecule type" value="Genomic_DNA"/>
</dbReference>
<reference evidence="3 6" key="3">
    <citation type="submission" date="2019-12" db="EMBL/GenBank/DDBJ databases">
        <title>Draft Genome Sequences of Six Type Strains of the Genus Massilia.</title>
        <authorList>
            <person name="Miess H."/>
            <person name="Frediansyah A."/>
            <person name="Goeker M."/>
            <person name="Gross H."/>
        </authorList>
    </citation>
    <scope>NUCLEOTIDE SEQUENCE [LARGE SCALE GENOMIC DNA]</scope>
    <source>
        <strain evidence="3 6">DSM 26639</strain>
    </source>
</reference>
<dbReference type="OrthoDB" id="6091599at2"/>
<reference evidence="4 5" key="1">
    <citation type="journal article" date="2015" name="Stand. Genomic Sci.">
        <title>Genomic Encyclopedia of Bacterial and Archaeal Type Strains, Phase III: the genomes of soil and plant-associated and newly described type strains.</title>
        <authorList>
            <person name="Whitman W.B."/>
            <person name="Woyke T."/>
            <person name="Klenk H.P."/>
            <person name="Zhou Y."/>
            <person name="Lilburn T.G."/>
            <person name="Beck B.J."/>
            <person name="De Vos P."/>
            <person name="Vandamme P."/>
            <person name="Eisen J.A."/>
            <person name="Garrity G."/>
            <person name="Hugenholtz P."/>
            <person name="Kyrpides N.C."/>
        </authorList>
    </citation>
    <scope>NUCLEOTIDE SEQUENCE [LARGE SCALE GENOMIC DNA]</scope>
    <source>
        <strain evidence="4 5">CGMCC 1.10685</strain>
    </source>
</reference>
<reference evidence="4" key="2">
    <citation type="submission" date="2019-07" db="EMBL/GenBank/DDBJ databases">
        <authorList>
            <person name="Whitman W."/>
            <person name="Huntemann M."/>
            <person name="Clum A."/>
            <person name="Pillay M."/>
            <person name="Palaniappan K."/>
            <person name="Varghese N."/>
            <person name="Mikhailova N."/>
            <person name="Stamatis D."/>
            <person name="Reddy T."/>
            <person name="Daum C."/>
            <person name="Shapiro N."/>
            <person name="Ivanova N."/>
            <person name="Kyrpides N."/>
            <person name="Woyke T."/>
        </authorList>
    </citation>
    <scope>NUCLEOTIDE SEQUENCE</scope>
    <source>
        <strain evidence="4">CGMCC 1.10685</strain>
    </source>
</reference>
<keyword evidence="6" id="KW-1185">Reference proteome</keyword>
<evidence type="ECO:0000256" key="2">
    <source>
        <dbReference type="ARBA" id="ARBA00022525"/>
    </source>
</evidence>
<dbReference type="GO" id="GO:0005509">
    <property type="term" value="F:calcium ion binding"/>
    <property type="evidence" value="ECO:0007669"/>
    <property type="project" value="InterPro"/>
</dbReference>
<dbReference type="Proteomes" id="UP000437862">
    <property type="component" value="Chromosome"/>
</dbReference>
<dbReference type="Gene3D" id="2.150.10.10">
    <property type="entry name" value="Serralysin-like metalloprotease, C-terminal"/>
    <property type="match status" value="2"/>
</dbReference>
<dbReference type="RefSeq" id="WP_145878877.1">
    <property type="nucleotide sequence ID" value="NZ_CP046904.1"/>
</dbReference>
<evidence type="ECO:0000313" key="3">
    <source>
        <dbReference type="EMBL" id="QGZ41907.1"/>
    </source>
</evidence>
<proteinExistence type="predicted"/>
<gene>
    <name evidence="3" type="ORF">GO485_24515</name>
    <name evidence="4" type="ORF">IP92_04258</name>
</gene>
<dbReference type="SUPFAM" id="SSF51120">
    <property type="entry name" value="beta-Roll"/>
    <property type="match status" value="2"/>
</dbReference>
<evidence type="ECO:0000313" key="4">
    <source>
        <dbReference type="EMBL" id="TWI44313.1"/>
    </source>
</evidence>
<dbReference type="InterPro" id="IPR050557">
    <property type="entry name" value="RTX_toxin/Mannuronan_C5-epim"/>
</dbReference>
<evidence type="ECO:0000313" key="6">
    <source>
        <dbReference type="Proteomes" id="UP000437862"/>
    </source>
</evidence>
<organism evidence="4 5">
    <name type="scientific">Pseudoduganella flava</name>
    <dbReference type="NCBI Taxonomy" id="871742"/>
    <lineage>
        <taxon>Bacteria</taxon>
        <taxon>Pseudomonadati</taxon>
        <taxon>Pseudomonadota</taxon>
        <taxon>Betaproteobacteria</taxon>
        <taxon>Burkholderiales</taxon>
        <taxon>Oxalobacteraceae</taxon>
        <taxon>Telluria group</taxon>
        <taxon>Pseudoduganella</taxon>
    </lineage>
</organism>